<evidence type="ECO:0000256" key="8">
    <source>
        <dbReference type="HAMAP-Rule" id="MF_01543"/>
    </source>
</evidence>
<dbReference type="Pfam" id="PF01268">
    <property type="entry name" value="FTHFS"/>
    <property type="match status" value="1"/>
</dbReference>
<evidence type="ECO:0000256" key="7">
    <source>
        <dbReference type="ARBA" id="ARBA00061363"/>
    </source>
</evidence>
<dbReference type="FunFam" id="3.30.1510.10:FF:000001">
    <property type="entry name" value="Formate--tetrahydrofolate ligase"/>
    <property type="match status" value="1"/>
</dbReference>
<dbReference type="NCBIfam" id="NF010030">
    <property type="entry name" value="PRK13505.1"/>
    <property type="match status" value="1"/>
</dbReference>
<comment type="similarity">
    <text evidence="7 8">Belongs to the formate--tetrahydrofolate ligase family.</text>
</comment>
<evidence type="ECO:0000313" key="9">
    <source>
        <dbReference type="EMBL" id="OEE60875.1"/>
    </source>
</evidence>
<keyword evidence="5 8" id="KW-0067">ATP-binding</keyword>
<evidence type="ECO:0000256" key="6">
    <source>
        <dbReference type="ARBA" id="ARBA00049033"/>
    </source>
</evidence>
<organism evidence="9 10">
    <name type="scientific">Enterovibrio norvegicus FF-454</name>
    <dbReference type="NCBI Taxonomy" id="1185651"/>
    <lineage>
        <taxon>Bacteria</taxon>
        <taxon>Pseudomonadati</taxon>
        <taxon>Pseudomonadota</taxon>
        <taxon>Gammaproteobacteria</taxon>
        <taxon>Vibrionales</taxon>
        <taxon>Vibrionaceae</taxon>
        <taxon>Enterovibrio</taxon>
    </lineage>
</organism>
<comment type="catalytic activity">
    <reaction evidence="6 8">
        <text>(6S)-5,6,7,8-tetrahydrofolate + formate + ATP = (6R)-10-formyltetrahydrofolate + ADP + phosphate</text>
        <dbReference type="Rhea" id="RHEA:20221"/>
        <dbReference type="ChEBI" id="CHEBI:15740"/>
        <dbReference type="ChEBI" id="CHEBI:30616"/>
        <dbReference type="ChEBI" id="CHEBI:43474"/>
        <dbReference type="ChEBI" id="CHEBI:57453"/>
        <dbReference type="ChEBI" id="CHEBI:195366"/>
        <dbReference type="ChEBI" id="CHEBI:456216"/>
        <dbReference type="EC" id="6.3.4.3"/>
    </reaction>
</comment>
<dbReference type="Gene3D" id="3.10.410.10">
    <property type="entry name" value="Formyltetrahydrofolate synthetase, domain 3"/>
    <property type="match status" value="1"/>
</dbReference>
<proteinExistence type="inferred from homology"/>
<dbReference type="AlphaFoldDB" id="A0A1E5C5X6"/>
<dbReference type="InterPro" id="IPR020628">
    <property type="entry name" value="Formate_THF_ligase_CS"/>
</dbReference>
<dbReference type="RefSeq" id="WP_016959195.1">
    <property type="nucleotide sequence ID" value="NZ_AJWN02000058.1"/>
</dbReference>
<keyword evidence="3 8" id="KW-0436">Ligase</keyword>
<keyword evidence="10" id="KW-1185">Reference proteome</keyword>
<dbReference type="UniPathway" id="UPA00193"/>
<evidence type="ECO:0000256" key="1">
    <source>
        <dbReference type="ARBA" id="ARBA00004777"/>
    </source>
</evidence>
<dbReference type="GO" id="GO:0005524">
    <property type="term" value="F:ATP binding"/>
    <property type="evidence" value="ECO:0007669"/>
    <property type="project" value="UniProtKB-UniRule"/>
</dbReference>
<dbReference type="HAMAP" id="MF_01543">
    <property type="entry name" value="FTHFS"/>
    <property type="match status" value="1"/>
</dbReference>
<dbReference type="Gene3D" id="3.40.50.300">
    <property type="entry name" value="P-loop containing nucleotide triphosphate hydrolases"/>
    <property type="match status" value="1"/>
</dbReference>
<evidence type="ECO:0000256" key="2">
    <source>
        <dbReference type="ARBA" id="ARBA00022563"/>
    </source>
</evidence>
<dbReference type="InterPro" id="IPR027417">
    <property type="entry name" value="P-loop_NTPase"/>
</dbReference>
<feature type="binding site" evidence="8">
    <location>
        <begin position="85"/>
        <end position="92"/>
    </location>
    <ligand>
        <name>ATP</name>
        <dbReference type="ChEBI" id="CHEBI:30616"/>
    </ligand>
</feature>
<comment type="caution">
    <text evidence="9">The sequence shown here is derived from an EMBL/GenBank/DDBJ whole genome shotgun (WGS) entry which is preliminary data.</text>
</comment>
<gene>
    <name evidence="8" type="primary">fhs</name>
    <name evidence="9" type="ORF">A1OK_10070</name>
</gene>
<dbReference type="CDD" id="cd00477">
    <property type="entry name" value="FTHFS"/>
    <property type="match status" value="1"/>
</dbReference>
<evidence type="ECO:0000256" key="5">
    <source>
        <dbReference type="ARBA" id="ARBA00022840"/>
    </source>
</evidence>
<dbReference type="PROSITE" id="PS00721">
    <property type="entry name" value="FTHFS_1"/>
    <property type="match status" value="1"/>
</dbReference>
<dbReference type="EC" id="6.3.4.3" evidence="8"/>
<dbReference type="GO" id="GO:0035999">
    <property type="term" value="P:tetrahydrofolate interconversion"/>
    <property type="evidence" value="ECO:0007669"/>
    <property type="project" value="UniProtKB-UniRule"/>
</dbReference>
<protein>
    <recommendedName>
        <fullName evidence="8">Formate--tetrahydrofolate ligase</fullName>
        <ecNumber evidence="8">6.3.4.3</ecNumber>
    </recommendedName>
    <alternativeName>
        <fullName evidence="8">Formyltetrahydrofolate synthetase</fullName>
        <shortName evidence="8">FHS</shortName>
        <shortName evidence="8">FTHFS</shortName>
    </alternativeName>
</protein>
<evidence type="ECO:0000313" key="10">
    <source>
        <dbReference type="Proteomes" id="UP000095039"/>
    </source>
</evidence>
<evidence type="ECO:0000256" key="4">
    <source>
        <dbReference type="ARBA" id="ARBA00022741"/>
    </source>
</evidence>
<evidence type="ECO:0000256" key="3">
    <source>
        <dbReference type="ARBA" id="ARBA00022598"/>
    </source>
</evidence>
<reference evidence="9 10" key="1">
    <citation type="journal article" date="2012" name="Science">
        <title>Ecological populations of bacteria act as socially cohesive units of antibiotic production and resistance.</title>
        <authorList>
            <person name="Cordero O.X."/>
            <person name="Wildschutte H."/>
            <person name="Kirkup B."/>
            <person name="Proehl S."/>
            <person name="Ngo L."/>
            <person name="Hussain F."/>
            <person name="Le Roux F."/>
            <person name="Mincer T."/>
            <person name="Polz M.F."/>
        </authorList>
    </citation>
    <scope>NUCLEOTIDE SEQUENCE [LARGE SCALE GENOMIC DNA]</scope>
    <source>
        <strain evidence="9 10">FF-454</strain>
    </source>
</reference>
<dbReference type="FunFam" id="3.10.410.10:FF:000001">
    <property type="entry name" value="Putative formate--tetrahydrofolate ligase"/>
    <property type="match status" value="1"/>
</dbReference>
<name>A0A1E5C5X6_9GAMM</name>
<dbReference type="GO" id="GO:0004329">
    <property type="term" value="F:formate-tetrahydrofolate ligase activity"/>
    <property type="evidence" value="ECO:0007669"/>
    <property type="project" value="UniProtKB-UniRule"/>
</dbReference>
<dbReference type="Gene3D" id="3.30.1510.10">
    <property type="entry name" value="Domain 2, N(10)-formyltetrahydrofolate synthetase"/>
    <property type="match status" value="1"/>
</dbReference>
<dbReference type="Proteomes" id="UP000095039">
    <property type="component" value="Unassembled WGS sequence"/>
</dbReference>
<keyword evidence="4 8" id="KW-0547">Nucleotide-binding</keyword>
<keyword evidence="2 8" id="KW-0554">One-carbon metabolism</keyword>
<dbReference type="EMBL" id="AJWN02000058">
    <property type="protein sequence ID" value="OEE60875.1"/>
    <property type="molecule type" value="Genomic_DNA"/>
</dbReference>
<comment type="pathway">
    <text evidence="1 8">One-carbon metabolism; tetrahydrofolate interconversion.</text>
</comment>
<sequence length="576" mass="61248">MTNNHNNAVLAELTMTVLPPPGAPDIEIARAVKPWPIFEVAQRKLGVAAHALIPYGHYKAKLDLAQLDTSKKQGKLVLVTAITPTPAGEGKTTTSIGLTDALNAIGVSASVCLREPSLGPCFGVKGGAAGGGRAQAIPMEDLNLHFTGDFHAITSAHNLLAALIDNHIHWGNELNLDSRRISWRRVMDMNDRALRHTLVGLGGPAHGQPRESGFDITVASEIMAILCLADDRKDLQRRLGNIIIGRNRDNKTVTARELGADGAMTVLLKEAIQPNLIQTLEHNPALIHGGPFANIAHGCNSVMATRTALGLTDVVVTEAGFGADLGAEKFIDIKCRLSGLKPDAAVLVCTVRALKMQGGIGKGDLDAPNVEAVTKGAENLVRHIENMQQFGLNPLVAINRFPTDTDEELTVIKDVCLGLGAKVEEAHHWAEGSAGAKAVAEGVKAILDSGSPEVKFLYEDAMPIDEKIRTIATRLYGASDVQFNIAAQKQLDEIHQQGFGHLPVCIAKTPYSFTADPHMLGAPTDHVLPVRELHLMAGAGFVVAICGDVMTMPGLPKQPAALSISLDDNGEIVGLF</sequence>
<accession>A0A1E5C5X6</accession>
<dbReference type="InterPro" id="IPR000559">
    <property type="entry name" value="Formate_THF_ligase"/>
</dbReference>
<dbReference type="SUPFAM" id="SSF52540">
    <property type="entry name" value="P-loop containing nucleoside triphosphate hydrolases"/>
    <property type="match status" value="1"/>
</dbReference>